<dbReference type="Proteomes" id="UP001596456">
    <property type="component" value="Unassembled WGS sequence"/>
</dbReference>
<dbReference type="InterPro" id="IPR025711">
    <property type="entry name" value="PepSY"/>
</dbReference>
<evidence type="ECO:0000256" key="1">
    <source>
        <dbReference type="SAM" id="MobiDB-lite"/>
    </source>
</evidence>
<evidence type="ECO:0000313" key="4">
    <source>
        <dbReference type="Proteomes" id="UP001596456"/>
    </source>
</evidence>
<keyword evidence="4" id="KW-1185">Reference proteome</keyword>
<gene>
    <name evidence="3" type="ORF">ACFQPS_00340</name>
</gene>
<organism evidence="3 4">
    <name type="scientific">Rhodocista pekingensis</name>
    <dbReference type="NCBI Taxonomy" id="201185"/>
    <lineage>
        <taxon>Bacteria</taxon>
        <taxon>Pseudomonadati</taxon>
        <taxon>Pseudomonadota</taxon>
        <taxon>Alphaproteobacteria</taxon>
        <taxon>Rhodospirillales</taxon>
        <taxon>Azospirillaceae</taxon>
        <taxon>Rhodocista</taxon>
    </lineage>
</organism>
<accession>A0ABW2KQN6</accession>
<sequence>MIYAKLTAATLLAGSVLVGGYAVAKEILQDTGPAATAASPAATSPVGSAPVAGVQAPAPMAIPQLIDVLAKQGYTDVSEVERKTGAIYEIKASDANGNRRELYVDSRTGDILKEEGRGKGEREHRR</sequence>
<feature type="domain" description="PepSY" evidence="2">
    <location>
        <begin position="59"/>
        <end position="115"/>
    </location>
</feature>
<dbReference type="Pfam" id="PF13670">
    <property type="entry name" value="PepSY_2"/>
    <property type="match status" value="1"/>
</dbReference>
<dbReference type="RefSeq" id="WP_377355467.1">
    <property type="nucleotide sequence ID" value="NZ_JBHTCM010000003.1"/>
</dbReference>
<evidence type="ECO:0000259" key="2">
    <source>
        <dbReference type="Pfam" id="PF13670"/>
    </source>
</evidence>
<reference evidence="4" key="1">
    <citation type="journal article" date="2019" name="Int. J. Syst. Evol. Microbiol.">
        <title>The Global Catalogue of Microorganisms (GCM) 10K type strain sequencing project: providing services to taxonomists for standard genome sequencing and annotation.</title>
        <authorList>
            <consortium name="The Broad Institute Genomics Platform"/>
            <consortium name="The Broad Institute Genome Sequencing Center for Infectious Disease"/>
            <person name="Wu L."/>
            <person name="Ma J."/>
        </authorList>
    </citation>
    <scope>NUCLEOTIDE SEQUENCE [LARGE SCALE GENOMIC DNA]</scope>
    <source>
        <strain evidence="4">CGMCC 1.16275</strain>
    </source>
</reference>
<dbReference type="EMBL" id="JBHTCM010000003">
    <property type="protein sequence ID" value="MFC7331596.1"/>
    <property type="molecule type" value="Genomic_DNA"/>
</dbReference>
<feature type="region of interest" description="Disordered" evidence="1">
    <location>
        <begin position="33"/>
        <end position="52"/>
    </location>
</feature>
<protein>
    <submittedName>
        <fullName evidence="3">PepSY domain-containing protein</fullName>
    </submittedName>
</protein>
<evidence type="ECO:0000313" key="3">
    <source>
        <dbReference type="EMBL" id="MFC7331596.1"/>
    </source>
</evidence>
<name>A0ABW2KQN6_9PROT</name>
<comment type="caution">
    <text evidence="3">The sequence shown here is derived from an EMBL/GenBank/DDBJ whole genome shotgun (WGS) entry which is preliminary data.</text>
</comment>
<proteinExistence type="predicted"/>
<feature type="region of interest" description="Disordered" evidence="1">
    <location>
        <begin position="107"/>
        <end position="126"/>
    </location>
</feature>